<evidence type="ECO:0000313" key="1">
    <source>
        <dbReference type="EMBL" id="MCU6717405.1"/>
    </source>
</evidence>
<comment type="caution">
    <text evidence="1">The sequence shown here is derived from an EMBL/GenBank/DDBJ whole genome shotgun (WGS) entry which is preliminary data.</text>
</comment>
<dbReference type="RefSeq" id="WP_262623895.1">
    <property type="nucleotide sequence ID" value="NZ_JAOQKI010000012.1"/>
</dbReference>
<name>A0ABT2SEV5_9FIRM</name>
<dbReference type="Proteomes" id="UP001209666">
    <property type="component" value="Unassembled WGS sequence"/>
</dbReference>
<gene>
    <name evidence="1" type="ORF">OCV43_08965</name>
</gene>
<dbReference type="GO" id="GO:0016757">
    <property type="term" value="F:glycosyltransferase activity"/>
    <property type="evidence" value="ECO:0007669"/>
    <property type="project" value="UniProtKB-KW"/>
</dbReference>
<dbReference type="SUPFAM" id="SSF53756">
    <property type="entry name" value="UDP-Glycosyltransferase/glycogen phosphorylase"/>
    <property type="match status" value="1"/>
</dbReference>
<proteinExistence type="predicted"/>
<dbReference type="EMBL" id="JAOQKI010000012">
    <property type="protein sequence ID" value="MCU6717405.1"/>
    <property type="molecule type" value="Genomic_DNA"/>
</dbReference>
<dbReference type="EC" id="2.4.-.-" evidence="1"/>
<keyword evidence="1" id="KW-0328">Glycosyltransferase</keyword>
<dbReference type="Pfam" id="PF13692">
    <property type="entry name" value="Glyco_trans_1_4"/>
    <property type="match status" value="1"/>
</dbReference>
<dbReference type="Gene3D" id="3.40.50.2000">
    <property type="entry name" value="Glycogen Phosphorylase B"/>
    <property type="match status" value="1"/>
</dbReference>
<reference evidence="1 2" key="1">
    <citation type="journal article" date="2021" name="ISME Commun">
        <title>Automated analysis of genomic sequences facilitates high-throughput and comprehensive description of bacteria.</title>
        <authorList>
            <person name="Hitch T.C.A."/>
        </authorList>
    </citation>
    <scope>NUCLEOTIDE SEQUENCE [LARGE SCALE GENOMIC DNA]</scope>
    <source>
        <strain evidence="1 2">Sanger_19</strain>
    </source>
</reference>
<accession>A0ABT2SEV5</accession>
<organism evidence="1 2">
    <name type="scientific">Roseburia amylophila</name>
    <dbReference type="NCBI Taxonomy" id="2981794"/>
    <lineage>
        <taxon>Bacteria</taxon>
        <taxon>Bacillati</taxon>
        <taxon>Bacillota</taxon>
        <taxon>Clostridia</taxon>
        <taxon>Lachnospirales</taxon>
        <taxon>Lachnospiraceae</taxon>
        <taxon>Roseburia</taxon>
    </lineage>
</organism>
<sequence length="525" mass="61347">MEQFFGILQRGLGQLDATGEYEEGTLRELKESYQKFDAAMQQNMLRVIEQSLAKFPITLQIYIWSSLLAVLRDEKIIPYMGELTADDSLNLWQKVELMNQLQRTIFASEMIKDEEAEYKRNSDAYTALMDEIRQQNKKEFSYLPWEKRNKKIVLITKQFIGRQHAPTEITLQMNRYLKELGYEVVLYVAYMPNRNTAPLWYKQCLWNNFMNTAGAFQGEIEGEELKGYNLLFTEEHYPEQLYDAAEMIWQEAPEWVLEIGDKTILADLCRQFTTVLTRRCVKTIPVTNAPIIVLALDYTMAEERRYQSWLKPYQQFVKVKHSIVGNTVVVEKEKKENYGIPEDKFVILLVGNRLVQEVTEDFLKTIYTMLEENPKAVLAVIGNCEALEKRIAEAYRERFYFLGYTEELQKTMTIGDLFLNPPRQGGGTGALYAILQEIPVVTLDNCDVQVNVGKVFTCDSIELMVNLVHQYCEDKGFMEKKKEACRRKAEEILAVDEKENYRRLCEFVETYTIRQEKQVQHPDGR</sequence>
<keyword evidence="2" id="KW-1185">Reference proteome</keyword>
<protein>
    <submittedName>
        <fullName evidence="1">Glycosyltransferase</fullName>
        <ecNumber evidence="1">2.4.-.-</ecNumber>
    </submittedName>
</protein>
<evidence type="ECO:0000313" key="2">
    <source>
        <dbReference type="Proteomes" id="UP001209666"/>
    </source>
</evidence>
<keyword evidence="1" id="KW-0808">Transferase</keyword>